<reference evidence="1" key="1">
    <citation type="submission" date="2022-02" db="EMBL/GenBank/DDBJ databases">
        <title>Corynebacterium sp. from urogenital microbiome.</title>
        <authorList>
            <person name="Cappelli E.A."/>
            <person name="Ribeiro T.G."/>
            <person name="Peixe L."/>
        </authorList>
    </citation>
    <scope>NUCLEOTIDE SEQUENCE</scope>
    <source>
        <strain evidence="1">C21Ua_68</strain>
    </source>
</reference>
<dbReference type="RefSeq" id="WP_238801512.1">
    <property type="nucleotide sequence ID" value="NZ_JAKMUZ010000015.1"/>
</dbReference>
<proteinExistence type="predicted"/>
<dbReference type="InterPro" id="IPR035169">
    <property type="entry name" value="DUF5318"/>
</dbReference>
<organism evidence="1 2">
    <name type="scientific">Corynebacterium yonathiae</name>
    <dbReference type="NCBI Taxonomy" id="2913504"/>
    <lineage>
        <taxon>Bacteria</taxon>
        <taxon>Bacillati</taxon>
        <taxon>Actinomycetota</taxon>
        <taxon>Actinomycetes</taxon>
        <taxon>Mycobacteriales</taxon>
        <taxon>Corynebacteriaceae</taxon>
        <taxon>Corynebacterium</taxon>
    </lineage>
</organism>
<dbReference type="EMBL" id="JAKMUZ010000015">
    <property type="protein sequence ID" value="MCZ9296575.1"/>
    <property type="molecule type" value="Genomic_DNA"/>
</dbReference>
<dbReference type="AlphaFoldDB" id="A0A9X3M0S1"/>
<sequence>MWIDQEEVIRISRVSSIAYKHVLSHEWERAHHLREFRAGQLTREDVCDADFLLRAAAEHHGRTMDKECPVCGEPLRLTRWVYGENLGRRAGSARSDKEIAEFVAEGLEFTVHEVEVCRQCRWNHLLRSATAFNAC</sequence>
<name>A0A9X3M0S1_9CORY</name>
<accession>A0A9X3M0S1</accession>
<evidence type="ECO:0000313" key="2">
    <source>
        <dbReference type="Proteomes" id="UP001146439"/>
    </source>
</evidence>
<gene>
    <name evidence="1" type="ORF">L8V22_08395</name>
</gene>
<evidence type="ECO:0000313" key="1">
    <source>
        <dbReference type="EMBL" id="MCZ9296575.1"/>
    </source>
</evidence>
<protein>
    <submittedName>
        <fullName evidence="1">DUF5318 domain-containing protein</fullName>
    </submittedName>
</protein>
<dbReference type="Pfam" id="PF17249">
    <property type="entry name" value="DUF5318"/>
    <property type="match status" value="1"/>
</dbReference>
<dbReference type="Proteomes" id="UP001146439">
    <property type="component" value="Unassembled WGS sequence"/>
</dbReference>
<comment type="caution">
    <text evidence="1">The sequence shown here is derived from an EMBL/GenBank/DDBJ whole genome shotgun (WGS) entry which is preliminary data.</text>
</comment>